<dbReference type="GO" id="GO:0005524">
    <property type="term" value="F:ATP binding"/>
    <property type="evidence" value="ECO:0007669"/>
    <property type="project" value="UniProtKB-UniRule"/>
</dbReference>
<keyword evidence="9" id="KW-0206">Cytoskeleton</keyword>
<evidence type="ECO:0000256" key="6">
    <source>
        <dbReference type="ARBA" id="ARBA00022741"/>
    </source>
</evidence>
<feature type="transmembrane region" description="Helical" evidence="11">
    <location>
        <begin position="721"/>
        <end position="746"/>
    </location>
</feature>
<evidence type="ECO:0000256" key="10">
    <source>
        <dbReference type="PROSITE-ProRule" id="PRU10141"/>
    </source>
</evidence>
<reference evidence="13 14" key="2">
    <citation type="submission" date="2020-06" db="EMBL/GenBank/DDBJ databases">
        <title>Antribacter stalactiti gen. nov., sp. nov., a new member of the family Nacardiaceae isolated from a cave.</title>
        <authorList>
            <person name="Kim I.S."/>
        </authorList>
    </citation>
    <scope>NUCLEOTIDE SEQUENCE [LARGE SCALE GENOMIC DNA]</scope>
    <source>
        <strain evidence="13 14">YC2-7</strain>
    </source>
</reference>
<reference evidence="13 14" key="1">
    <citation type="submission" date="2019-05" db="EMBL/GenBank/DDBJ databases">
        <authorList>
            <person name="Lee S.D."/>
        </authorList>
    </citation>
    <scope>NUCLEOTIDE SEQUENCE [LARGE SCALE GENOMIC DNA]</scope>
    <source>
        <strain evidence="13 14">YC2-7</strain>
    </source>
</reference>
<feature type="transmembrane region" description="Helical" evidence="11">
    <location>
        <begin position="639"/>
        <end position="667"/>
    </location>
</feature>
<dbReference type="CDD" id="cd14014">
    <property type="entry name" value="STKc_PknB_like"/>
    <property type="match status" value="1"/>
</dbReference>
<feature type="transmembrane region" description="Helical" evidence="11">
    <location>
        <begin position="696"/>
        <end position="715"/>
    </location>
</feature>
<keyword evidence="8 10" id="KW-0067">ATP-binding</keyword>
<dbReference type="InterPro" id="IPR001245">
    <property type="entry name" value="Ser-Thr/Tyr_kinase_cat_dom"/>
</dbReference>
<keyword evidence="14" id="KW-1185">Reference proteome</keyword>
<dbReference type="GO" id="GO:0004674">
    <property type="term" value="F:protein serine/threonine kinase activity"/>
    <property type="evidence" value="ECO:0007669"/>
    <property type="project" value="UniProtKB-KW"/>
</dbReference>
<keyword evidence="11" id="KW-0812">Transmembrane</keyword>
<dbReference type="PROSITE" id="PS00107">
    <property type="entry name" value="PROTEIN_KINASE_ATP"/>
    <property type="match status" value="1"/>
</dbReference>
<dbReference type="PANTHER" id="PTHR43289:SF34">
    <property type="entry name" value="SERINE_THREONINE-PROTEIN KINASE YBDM-RELATED"/>
    <property type="match status" value="1"/>
</dbReference>
<evidence type="ECO:0000256" key="7">
    <source>
        <dbReference type="ARBA" id="ARBA00022777"/>
    </source>
</evidence>
<gene>
    <name evidence="13" type="ORF">FGL95_17830</name>
</gene>
<evidence type="ECO:0000256" key="5">
    <source>
        <dbReference type="ARBA" id="ARBA00022679"/>
    </source>
</evidence>
<evidence type="ECO:0000313" key="13">
    <source>
        <dbReference type="EMBL" id="NMN96900.1"/>
    </source>
</evidence>
<dbReference type="Pfam" id="PF07714">
    <property type="entry name" value="PK_Tyr_Ser-Thr"/>
    <property type="match status" value="1"/>
</dbReference>
<dbReference type="GO" id="GO:0005813">
    <property type="term" value="C:centrosome"/>
    <property type="evidence" value="ECO:0007669"/>
    <property type="project" value="UniProtKB-SubCell"/>
</dbReference>
<dbReference type="SUPFAM" id="SSF56112">
    <property type="entry name" value="Protein kinase-like (PK-like)"/>
    <property type="match status" value="1"/>
</dbReference>
<evidence type="ECO:0000256" key="9">
    <source>
        <dbReference type="ARBA" id="ARBA00023212"/>
    </source>
</evidence>
<dbReference type="PROSITE" id="PS00108">
    <property type="entry name" value="PROTEIN_KINASE_ST"/>
    <property type="match status" value="1"/>
</dbReference>
<dbReference type="InterPro" id="IPR017441">
    <property type="entry name" value="Protein_kinase_ATP_BS"/>
</dbReference>
<dbReference type="Gene3D" id="1.10.510.10">
    <property type="entry name" value="Transferase(Phosphotransferase) domain 1"/>
    <property type="match status" value="2"/>
</dbReference>
<comment type="caution">
    <text evidence="13">The sequence shown here is derived from an EMBL/GenBank/DDBJ whole genome shotgun (WGS) entry which is preliminary data.</text>
</comment>
<comment type="subcellular location">
    <subcellularLocation>
        <location evidence="1">Cytoplasm</location>
        <location evidence="1">Cytoskeleton</location>
        <location evidence="1">Microtubule organizing center</location>
        <location evidence="1">Centrosome</location>
    </subcellularLocation>
    <subcellularLocation>
        <location evidence="2">Cytoplasm</location>
        <location evidence="2">Cytoskeleton</location>
        <location evidence="2">Spindle pole</location>
    </subcellularLocation>
</comment>
<organism evidence="13 14">
    <name type="scientific">Antrihabitans stalactiti</name>
    <dbReference type="NCBI Taxonomy" id="2584121"/>
    <lineage>
        <taxon>Bacteria</taxon>
        <taxon>Bacillati</taxon>
        <taxon>Actinomycetota</taxon>
        <taxon>Actinomycetes</taxon>
        <taxon>Mycobacteriales</taxon>
        <taxon>Nocardiaceae</taxon>
        <taxon>Antrihabitans</taxon>
    </lineage>
</organism>
<evidence type="ECO:0000313" key="14">
    <source>
        <dbReference type="Proteomes" id="UP000535543"/>
    </source>
</evidence>
<feature type="binding site" evidence="10">
    <location>
        <position position="197"/>
    </location>
    <ligand>
        <name>ATP</name>
        <dbReference type="ChEBI" id="CHEBI:30616"/>
    </ligand>
</feature>
<dbReference type="EMBL" id="VCQU01000006">
    <property type="protein sequence ID" value="NMN96900.1"/>
    <property type="molecule type" value="Genomic_DNA"/>
</dbReference>
<keyword evidence="11" id="KW-0472">Membrane</keyword>
<keyword evidence="11" id="KW-1133">Transmembrane helix</keyword>
<evidence type="ECO:0000256" key="11">
    <source>
        <dbReference type="SAM" id="Phobius"/>
    </source>
</evidence>
<keyword evidence="5" id="KW-0808">Transferase</keyword>
<dbReference type="SMART" id="SM00220">
    <property type="entry name" value="S_TKc"/>
    <property type="match status" value="1"/>
</dbReference>
<evidence type="ECO:0000256" key="4">
    <source>
        <dbReference type="ARBA" id="ARBA00022527"/>
    </source>
</evidence>
<feature type="transmembrane region" description="Helical" evidence="11">
    <location>
        <begin position="553"/>
        <end position="573"/>
    </location>
</feature>
<dbReference type="InterPro" id="IPR008271">
    <property type="entry name" value="Ser/Thr_kinase_AS"/>
</dbReference>
<keyword evidence="7 13" id="KW-0418">Kinase</keyword>
<keyword evidence="9" id="KW-0963">Cytoplasm</keyword>
<proteinExistence type="inferred from homology"/>
<feature type="transmembrane region" description="Helical" evidence="11">
    <location>
        <begin position="511"/>
        <end position="533"/>
    </location>
</feature>
<dbReference type="InterPro" id="IPR011009">
    <property type="entry name" value="Kinase-like_dom_sf"/>
</dbReference>
<feature type="domain" description="Protein kinase" evidence="12">
    <location>
        <begin position="168"/>
        <end position="484"/>
    </location>
</feature>
<evidence type="ECO:0000259" key="12">
    <source>
        <dbReference type="PROSITE" id="PS50011"/>
    </source>
</evidence>
<keyword evidence="6 10" id="KW-0547">Nucleotide-binding</keyword>
<name>A0A848KKV3_9NOCA</name>
<dbReference type="AlphaFoldDB" id="A0A848KKV3"/>
<keyword evidence="4 13" id="KW-0723">Serine/threonine-protein kinase</keyword>
<feature type="transmembrane region" description="Helical" evidence="11">
    <location>
        <begin position="609"/>
        <end position="627"/>
    </location>
</feature>
<accession>A0A848KKV3</accession>
<evidence type="ECO:0000256" key="8">
    <source>
        <dbReference type="ARBA" id="ARBA00022840"/>
    </source>
</evidence>
<dbReference type="InterPro" id="IPR000719">
    <property type="entry name" value="Prot_kinase_dom"/>
</dbReference>
<evidence type="ECO:0000256" key="2">
    <source>
        <dbReference type="ARBA" id="ARBA00004647"/>
    </source>
</evidence>
<dbReference type="GO" id="GO:0000922">
    <property type="term" value="C:spindle pole"/>
    <property type="evidence" value="ECO:0007669"/>
    <property type="project" value="UniProtKB-SubCell"/>
</dbReference>
<sequence length="764" mass="84376">MTVDADSVQRFTKAWTTAPAPPNLSEFLPDAAAIRRSGLVDLIRIDLAQRSLRGQPVKHLAEYLAELADLQRSDLPADVICAEFELRRERGDTVDPNDYLRNYPDQAAELARLLDTDTTELADDTAVSEDTAFWEDTDSTRVTSNTVARPQRFEPIEQIEVGQTVDEFDLLTALGSGAFARVFLARQRSMQRLVAVKISEDRGTEPQTLAQLDHDYIVRVFDQRLLPGEGLRLLYMQYLPGGTLLGVLHKLRKNTWTPDRTGQLLLDSIDDAMEAKGEIRPADSSIRDEIARLSWPETVAWLGRRLAEALDYAGRHDVLHRDIKPANILLTAEGIPKLADFNISFSGRIRGTSPIAYFGGSLSYMSPEQLEACQPTKSATAADLDTRSDIYSLGVVLWELLTGRKPFPDKRFGEHLPPSLGSASGDDTVIDAMLERRHAGVTEDALHDLPPDTPAALRRILLTCMASAPDDRWANGAELAQQFDLCLDPHARDLVDPPEHSWRRRLQRPRWAVAMVALAIAIPNGLASFYNIQQNQMLVVSKLDPQVLARFESIVLVNNVAFFSIGGVLMIYLGRRLLAVSAGLLKGRTYDTRTLALARTDAILLSDRIVAVVFGLWVIAGIGWPISLQLTTGGVPARAFVHFALAQIVCGAIAVAYPFFLVSFYGIRCAYPIFLPYGRVSRNDARQLRRLARRSNFYLALAASVPLLGVASVTLLQQDEISAVIVAVRVLCIGAIAAFVGSYWLFRQLEGDLEALARVVAASD</sequence>
<dbReference type="RefSeq" id="WP_169589311.1">
    <property type="nucleotide sequence ID" value="NZ_VCQU01000006.1"/>
</dbReference>
<protein>
    <submittedName>
        <fullName evidence="13">Serine/threonine protein kinase</fullName>
    </submittedName>
</protein>
<dbReference type="PROSITE" id="PS50011">
    <property type="entry name" value="PROTEIN_KINASE_DOM"/>
    <property type="match status" value="1"/>
</dbReference>
<evidence type="ECO:0000256" key="1">
    <source>
        <dbReference type="ARBA" id="ARBA00004300"/>
    </source>
</evidence>
<comment type="similarity">
    <text evidence="3">Belongs to the protein kinase superfamily. NEK Ser/Thr protein kinase family. NIMA subfamily.</text>
</comment>
<evidence type="ECO:0000256" key="3">
    <source>
        <dbReference type="ARBA" id="ARBA00010886"/>
    </source>
</evidence>
<dbReference type="PANTHER" id="PTHR43289">
    <property type="entry name" value="MITOGEN-ACTIVATED PROTEIN KINASE KINASE KINASE 20-RELATED"/>
    <property type="match status" value="1"/>
</dbReference>
<dbReference type="Proteomes" id="UP000535543">
    <property type="component" value="Unassembled WGS sequence"/>
</dbReference>